<reference evidence="8 9" key="2">
    <citation type="submission" date="2017-04" db="EMBL/GenBank/DDBJ databases">
        <title>CpG methylation of centromeres and impact of large insertions on vertebrate speciation.</title>
        <authorList>
            <person name="Ichikawa K."/>
            <person name="Yoshimura J."/>
            <person name="Morishita S."/>
        </authorList>
    </citation>
    <scope>NUCLEOTIDE SEQUENCE</scope>
    <source>
        <strain evidence="8 9">HSOK</strain>
    </source>
</reference>
<feature type="transmembrane region" description="Helical" evidence="7">
    <location>
        <begin position="187"/>
        <end position="206"/>
    </location>
</feature>
<evidence type="ECO:0000256" key="7">
    <source>
        <dbReference type="SAM" id="Phobius"/>
    </source>
</evidence>
<evidence type="ECO:0000313" key="8">
    <source>
        <dbReference type="Ensembl" id="ENSORLP00015018888.1"/>
    </source>
</evidence>
<feature type="transmembrane region" description="Helical" evidence="7">
    <location>
        <begin position="341"/>
        <end position="362"/>
    </location>
</feature>
<reference key="1">
    <citation type="journal article" date="2007" name="Nature">
        <title>The medaka draft genome and insights into vertebrate genome evolution.</title>
        <authorList>
            <person name="Kasahara M."/>
            <person name="Naruse K."/>
            <person name="Sasaki S."/>
            <person name="Nakatani Y."/>
            <person name="Qu W."/>
            <person name="Ahsan B."/>
            <person name="Yamada T."/>
            <person name="Nagayasu Y."/>
            <person name="Doi K."/>
            <person name="Kasai Y."/>
            <person name="Jindo T."/>
            <person name="Kobayashi D."/>
            <person name="Shimada A."/>
            <person name="Toyoda A."/>
            <person name="Kuroki Y."/>
            <person name="Fujiyama A."/>
            <person name="Sasaki T."/>
            <person name="Shimizu A."/>
            <person name="Asakawa S."/>
            <person name="Shimizu N."/>
            <person name="Hashimoto S."/>
            <person name="Yang J."/>
            <person name="Lee Y."/>
            <person name="Matsushima K."/>
            <person name="Sugano S."/>
            <person name="Sakaizumi M."/>
            <person name="Narita T."/>
            <person name="Ohishi K."/>
            <person name="Haga S."/>
            <person name="Ohta F."/>
            <person name="Nomoto H."/>
            <person name="Nogata K."/>
            <person name="Morishita T."/>
            <person name="Endo T."/>
            <person name="Shin-I T."/>
            <person name="Takeda H."/>
            <person name="Morishita S."/>
            <person name="Kohara Y."/>
        </authorList>
    </citation>
    <scope>NUCLEOTIDE SEQUENCE [LARGE SCALE GENOMIC DNA]</scope>
    <source>
        <strain>Hd-rR</strain>
    </source>
</reference>
<evidence type="ECO:0000256" key="4">
    <source>
        <dbReference type="ARBA" id="ARBA00022989"/>
    </source>
</evidence>
<dbReference type="AlphaFoldDB" id="A0A3P9IG93"/>
<dbReference type="GO" id="GO:0015144">
    <property type="term" value="F:carbohydrate transmembrane transporter activity"/>
    <property type="evidence" value="ECO:0007669"/>
    <property type="project" value="InterPro"/>
</dbReference>
<feature type="transmembrane region" description="Helical" evidence="7">
    <location>
        <begin position="46"/>
        <end position="62"/>
    </location>
</feature>
<dbReference type="InterPro" id="IPR010651">
    <property type="entry name" value="Sugar_transport"/>
</dbReference>
<keyword evidence="5 7" id="KW-0472">Membrane</keyword>
<feature type="transmembrane region" description="Helical" evidence="7">
    <location>
        <begin position="448"/>
        <end position="465"/>
    </location>
</feature>
<feature type="transmembrane region" description="Helical" evidence="7">
    <location>
        <begin position="274"/>
        <end position="293"/>
    </location>
</feature>
<feature type="transmembrane region" description="Helical" evidence="7">
    <location>
        <begin position="416"/>
        <end position="436"/>
    </location>
</feature>
<evidence type="ECO:0000313" key="9">
    <source>
        <dbReference type="Proteomes" id="UP000265200"/>
    </source>
</evidence>
<name>A0A3P9IG93_ORYLA</name>
<dbReference type="GO" id="GO:0016020">
    <property type="term" value="C:membrane"/>
    <property type="evidence" value="ECO:0007669"/>
    <property type="project" value="UniProtKB-SubCell"/>
</dbReference>
<dbReference type="Pfam" id="PF07857">
    <property type="entry name" value="TMEM144"/>
    <property type="match status" value="1"/>
</dbReference>
<sequence>MDCTELYWRRHDCQRPVNSRSTQSRQNQGRQTSSEQLLASSEMNEINGLFFYFILSLFYFLQHPRFRFGNWIIGSTCEPRCIDTRSTFKTCGPVLSLELPLELLMMPLVERAALLLMAAVALMASCVNAEGEERVLEPCPNDGVNVFNQSSNSSTFLYGLSANIAAVLLFGSCTVPIKRIETGDGMFFYWVSCAAIWIVSKVGDLLLSSPTFYPLAMLGGAIWATGNIAVVTIIKSIGLGLGILIWGSFSLLMGWTSSRFGWFWIVPQQVSRPILNYCGAGLCLLSGMIFFFVKSDVALSSESETVPLLIDRKSTSGSFGRRASQFWVDALRPRSRRFMGCLLAVMVGLLYGSCFIPILYIMSHSPCPDSVYYGASVFAMDYVYAQNCGIFLTSTVYFVIYCAVRSNKPRVYSRAILPGFLSGLMWSVGTYCWFLANNYLSPVITYPIVTAGYGLVAALWGSLVFKEIKGVVNCSIFFLASCVVLTGSLLTALSKLL</sequence>
<reference evidence="8" key="4">
    <citation type="submission" date="2025-09" db="UniProtKB">
        <authorList>
            <consortium name="Ensembl"/>
        </authorList>
    </citation>
    <scope>IDENTIFICATION</scope>
    <source>
        <strain evidence="8">HSOK</strain>
    </source>
</reference>
<protein>
    <submittedName>
        <fullName evidence="8">Transmembrane protein 144b</fullName>
    </submittedName>
</protein>
<accession>A0A3P9IG93</accession>
<evidence type="ECO:0000256" key="2">
    <source>
        <dbReference type="ARBA" id="ARBA00005731"/>
    </source>
</evidence>
<reference evidence="8" key="3">
    <citation type="submission" date="2025-08" db="UniProtKB">
        <authorList>
            <consortium name="Ensembl"/>
        </authorList>
    </citation>
    <scope>IDENTIFICATION</scope>
    <source>
        <strain evidence="8">HSOK</strain>
    </source>
</reference>
<keyword evidence="4 7" id="KW-1133">Transmembrane helix</keyword>
<evidence type="ECO:0000256" key="1">
    <source>
        <dbReference type="ARBA" id="ARBA00004141"/>
    </source>
</evidence>
<proteinExistence type="inferred from homology"/>
<feature type="transmembrane region" description="Helical" evidence="7">
    <location>
        <begin position="472"/>
        <end position="493"/>
    </location>
</feature>
<dbReference type="PANTHER" id="PTHR16119:SF17">
    <property type="entry name" value="TRANSMEMBRANE PROTEIN 144"/>
    <property type="match status" value="1"/>
</dbReference>
<dbReference type="PANTHER" id="PTHR16119">
    <property type="entry name" value="TRANSMEMBRANE PROTEIN 144"/>
    <property type="match status" value="1"/>
</dbReference>
<feature type="transmembrane region" description="Helical" evidence="7">
    <location>
        <begin position="212"/>
        <end position="234"/>
    </location>
</feature>
<organism evidence="8 9">
    <name type="scientific">Oryzias latipes</name>
    <name type="common">Japanese rice fish</name>
    <name type="synonym">Japanese killifish</name>
    <dbReference type="NCBI Taxonomy" id="8090"/>
    <lineage>
        <taxon>Eukaryota</taxon>
        <taxon>Metazoa</taxon>
        <taxon>Chordata</taxon>
        <taxon>Craniata</taxon>
        <taxon>Vertebrata</taxon>
        <taxon>Euteleostomi</taxon>
        <taxon>Actinopterygii</taxon>
        <taxon>Neopterygii</taxon>
        <taxon>Teleostei</taxon>
        <taxon>Neoteleostei</taxon>
        <taxon>Acanthomorphata</taxon>
        <taxon>Ovalentaria</taxon>
        <taxon>Atherinomorphae</taxon>
        <taxon>Beloniformes</taxon>
        <taxon>Adrianichthyidae</taxon>
        <taxon>Oryziinae</taxon>
        <taxon>Oryzias</taxon>
    </lineage>
</organism>
<dbReference type="Proteomes" id="UP000265200">
    <property type="component" value="Chromosome 10"/>
</dbReference>
<comment type="similarity">
    <text evidence="2">Belongs to the TMEM144 family.</text>
</comment>
<keyword evidence="3 7" id="KW-0812">Transmembrane</keyword>
<evidence type="ECO:0000256" key="3">
    <source>
        <dbReference type="ARBA" id="ARBA00022692"/>
    </source>
</evidence>
<feature type="transmembrane region" description="Helical" evidence="7">
    <location>
        <begin position="241"/>
        <end position="262"/>
    </location>
</feature>
<feature type="transmembrane region" description="Helical" evidence="7">
    <location>
        <begin position="156"/>
        <end position="175"/>
    </location>
</feature>
<feature type="transmembrane region" description="Helical" evidence="7">
    <location>
        <begin position="382"/>
        <end position="404"/>
    </location>
</feature>
<dbReference type="InterPro" id="IPR012435">
    <property type="entry name" value="TMEM144"/>
</dbReference>
<comment type="subcellular location">
    <subcellularLocation>
        <location evidence="1">Membrane</location>
        <topology evidence="1">Multi-pass membrane protein</topology>
    </subcellularLocation>
</comment>
<feature type="region of interest" description="Disordered" evidence="6">
    <location>
        <begin position="16"/>
        <end position="35"/>
    </location>
</feature>
<evidence type="ECO:0000256" key="6">
    <source>
        <dbReference type="SAM" id="MobiDB-lite"/>
    </source>
</evidence>
<dbReference type="Ensembl" id="ENSORLT00015027700.1">
    <property type="protein sequence ID" value="ENSORLP00015018888.1"/>
    <property type="gene ID" value="ENSORLG00015019964.1"/>
</dbReference>
<evidence type="ECO:0000256" key="5">
    <source>
        <dbReference type="ARBA" id="ARBA00023136"/>
    </source>
</evidence>